<organism evidence="3 4">
    <name type="scientific">Smittium megazygosporum</name>
    <dbReference type="NCBI Taxonomy" id="133381"/>
    <lineage>
        <taxon>Eukaryota</taxon>
        <taxon>Fungi</taxon>
        <taxon>Fungi incertae sedis</taxon>
        <taxon>Zoopagomycota</taxon>
        <taxon>Kickxellomycotina</taxon>
        <taxon>Harpellomycetes</taxon>
        <taxon>Harpellales</taxon>
        <taxon>Legeriomycetaceae</taxon>
        <taxon>Smittium</taxon>
    </lineage>
</organism>
<gene>
    <name evidence="3" type="ORF">BB560_000350</name>
</gene>
<evidence type="ECO:0000313" key="4">
    <source>
        <dbReference type="Proteomes" id="UP000245609"/>
    </source>
</evidence>
<comment type="caution">
    <text evidence="3">The sequence shown here is derived from an EMBL/GenBank/DDBJ whole genome shotgun (WGS) entry which is preliminary data.</text>
</comment>
<dbReference type="GO" id="GO:0005634">
    <property type="term" value="C:nucleus"/>
    <property type="evidence" value="ECO:0007669"/>
    <property type="project" value="TreeGrafter"/>
</dbReference>
<dbReference type="Proteomes" id="UP000245609">
    <property type="component" value="Unassembled WGS sequence"/>
</dbReference>
<name>A0A2T9ZKM8_9FUNG</name>
<reference evidence="3 4" key="1">
    <citation type="journal article" date="2018" name="MBio">
        <title>Comparative Genomics Reveals the Core Gene Toolbox for the Fungus-Insect Symbiosis.</title>
        <authorList>
            <person name="Wang Y."/>
            <person name="Stata M."/>
            <person name="Wang W."/>
            <person name="Stajich J.E."/>
            <person name="White M.M."/>
            <person name="Moncalvo J.M."/>
        </authorList>
    </citation>
    <scope>NUCLEOTIDE SEQUENCE [LARGE SCALE GENOMIC DNA]</scope>
    <source>
        <strain evidence="3 4">SC-DP-2</strain>
    </source>
</reference>
<evidence type="ECO:0000259" key="2">
    <source>
        <dbReference type="PROSITE" id="PS50011"/>
    </source>
</evidence>
<dbReference type="GO" id="GO:0004674">
    <property type="term" value="F:protein serine/threonine kinase activity"/>
    <property type="evidence" value="ECO:0007669"/>
    <property type="project" value="TreeGrafter"/>
</dbReference>
<dbReference type="PANTHER" id="PTHR44167">
    <property type="entry name" value="OVARIAN-SPECIFIC SERINE/THREONINE-PROTEIN KINASE LOK-RELATED"/>
    <property type="match status" value="1"/>
</dbReference>
<dbReference type="GO" id="GO:0005524">
    <property type="term" value="F:ATP binding"/>
    <property type="evidence" value="ECO:0007669"/>
    <property type="project" value="InterPro"/>
</dbReference>
<protein>
    <recommendedName>
        <fullName evidence="2">Protein kinase domain-containing protein</fullName>
    </recommendedName>
</protein>
<sequence>MNPSMLKSRKSDTFSSFDINPSLSLKEATHFKSNLDPDLVSETLSKSQKVSTPLRCKTLFSGRTERPGRISELFNQSESPCKSPKFRKQKNIVLKPGTQQIDSIIHQNCKYLLTHRIPCIRTDTSQVEFGICLEDWERVVFKTISNHELATREFNIFEKVRLKNIPKIPLPLDTFLNENGDYVFVFNRLKSLNIRSRDLEYITSVMYQLFTTLEPIHQNDIIHLDINPFNMMTSLENESDTMLIDFGLAHDTSTTDKLPLRGTPGFIAPEILSNSHYDSKVDIYSAGVMLGMMLVEFFPTINLRLLGSPNITLDDIAEIITKLEELFSLVGYTPEEIVKQKPSSEIHSDSEKSYQHESSPHGSYHNIDDDYISSYYSNSSEVSRLCSSEFEEAEKFSHSLGSRPSLLGSQSKNGLFFFGPTSKSISTYRNIFTELESLIPKSVIHAADLLRICLCENPDLRPSASEALKHPLFSTMNQNLLAPKDSKRKNLSSTNLKNISLLPKIKVNSISIDSDSDSFFKNTKNCELYLWVDKAVDQLLSKLSNENSSRIDDYYHLHSWE</sequence>
<feature type="region of interest" description="Disordered" evidence="1">
    <location>
        <begin position="340"/>
        <end position="362"/>
    </location>
</feature>
<evidence type="ECO:0000313" key="3">
    <source>
        <dbReference type="EMBL" id="PVV05135.1"/>
    </source>
</evidence>
<dbReference type="EMBL" id="MBFS01000035">
    <property type="protein sequence ID" value="PVV05135.1"/>
    <property type="molecule type" value="Genomic_DNA"/>
</dbReference>
<dbReference type="InterPro" id="IPR011009">
    <property type="entry name" value="Kinase-like_dom_sf"/>
</dbReference>
<dbReference type="PROSITE" id="PS50011">
    <property type="entry name" value="PROTEIN_KINASE_DOM"/>
    <property type="match status" value="1"/>
</dbReference>
<dbReference type="PANTHER" id="PTHR44167:SF24">
    <property type="entry name" value="SERINE_THREONINE-PROTEIN KINASE CHK2"/>
    <property type="match status" value="1"/>
</dbReference>
<dbReference type="STRING" id="133381.A0A2T9ZKM8"/>
<proteinExistence type="predicted"/>
<dbReference type="Gene3D" id="1.10.510.10">
    <property type="entry name" value="Transferase(Phosphotransferase) domain 1"/>
    <property type="match status" value="1"/>
</dbReference>
<feature type="domain" description="Protein kinase" evidence="2">
    <location>
        <begin position="59"/>
        <end position="473"/>
    </location>
</feature>
<dbReference type="OrthoDB" id="4062651at2759"/>
<evidence type="ECO:0000256" key="1">
    <source>
        <dbReference type="SAM" id="MobiDB-lite"/>
    </source>
</evidence>
<feature type="compositionally biased region" description="Basic and acidic residues" evidence="1">
    <location>
        <begin position="340"/>
        <end position="359"/>
    </location>
</feature>
<dbReference type="Pfam" id="PF00069">
    <property type="entry name" value="Pkinase"/>
    <property type="match status" value="1"/>
</dbReference>
<keyword evidence="4" id="KW-1185">Reference proteome</keyword>
<dbReference type="AlphaFoldDB" id="A0A2T9ZKM8"/>
<dbReference type="SMART" id="SM00220">
    <property type="entry name" value="S_TKc"/>
    <property type="match status" value="1"/>
</dbReference>
<dbReference type="GO" id="GO:0044773">
    <property type="term" value="P:mitotic DNA damage checkpoint signaling"/>
    <property type="evidence" value="ECO:0007669"/>
    <property type="project" value="TreeGrafter"/>
</dbReference>
<dbReference type="InterPro" id="IPR000719">
    <property type="entry name" value="Prot_kinase_dom"/>
</dbReference>
<accession>A0A2T9ZKM8</accession>
<dbReference type="SUPFAM" id="SSF56112">
    <property type="entry name" value="Protein kinase-like (PK-like)"/>
    <property type="match status" value="1"/>
</dbReference>